<dbReference type="GO" id="GO:0032298">
    <property type="term" value="P:positive regulation of DNA-templated DNA replication initiation"/>
    <property type="evidence" value="ECO:0007669"/>
    <property type="project" value="TreeGrafter"/>
</dbReference>
<gene>
    <name evidence="1" type="ORF">MACH21_19080</name>
</gene>
<dbReference type="NCBIfam" id="NF004347">
    <property type="entry name" value="PRK05728.1-4"/>
    <property type="match status" value="1"/>
</dbReference>
<dbReference type="GO" id="GO:0006260">
    <property type="term" value="P:DNA replication"/>
    <property type="evidence" value="ECO:0007669"/>
    <property type="project" value="InterPro"/>
</dbReference>
<dbReference type="RefSeq" id="WP_338271541.1">
    <property type="nucleotide sequence ID" value="NZ_AP027266.1"/>
</dbReference>
<dbReference type="Gene3D" id="3.40.50.10110">
    <property type="entry name" value="DNA polymerase III subunit chi"/>
    <property type="match status" value="1"/>
</dbReference>
<dbReference type="PANTHER" id="PTHR38767:SF1">
    <property type="entry name" value="DNA POLYMERASE III SUBUNIT CHI"/>
    <property type="match status" value="1"/>
</dbReference>
<accession>A0AA48HK63</accession>
<dbReference type="InterPro" id="IPR036768">
    <property type="entry name" value="PolIII_chi_sf"/>
</dbReference>
<sequence>MGEVYFYHLTRSPLEATLRLLLGKALDAGWRVALRGRSDAILDRLDAALWQGGDADFLPHGRAGGPHDADQPVLLTTGTEAANRPDCLVCVEGAAIDAAEIAPLARAMIVFDGQDPQAVQTARDQWRSLKEAGIKAQYWSEESGRWTRKAET</sequence>
<proteinExistence type="predicted"/>
<protein>
    <submittedName>
        <fullName evidence="1">DNA polymerase III subunit chi</fullName>
    </submittedName>
</protein>
<dbReference type="SUPFAM" id="SSF102400">
    <property type="entry name" value="DNA polymerase III chi subunit"/>
    <property type="match status" value="1"/>
</dbReference>
<dbReference type="Proteomes" id="UP001337723">
    <property type="component" value="Chromosome"/>
</dbReference>
<dbReference type="EMBL" id="AP027266">
    <property type="protein sequence ID" value="BDW85731.1"/>
    <property type="molecule type" value="Genomic_DNA"/>
</dbReference>
<evidence type="ECO:0000313" key="1">
    <source>
        <dbReference type="EMBL" id="BDW85731.1"/>
    </source>
</evidence>
<dbReference type="KEGG" id="rmai:MACH21_19080"/>
<reference evidence="1 2" key="1">
    <citation type="submission" date="2023-01" db="EMBL/GenBank/DDBJ databases">
        <title>Complete genome sequence of Roseicyclus marinus strain Dej080120_10.</title>
        <authorList>
            <person name="Ueki S."/>
            <person name="Maruyama F."/>
        </authorList>
    </citation>
    <scope>NUCLEOTIDE SEQUENCE [LARGE SCALE GENOMIC DNA]</scope>
    <source>
        <strain evidence="1 2">Dej080120_10</strain>
    </source>
</reference>
<organism evidence="1 2">
    <name type="scientific">Roseicyclus marinus</name>
    <dbReference type="NCBI Taxonomy" id="2161673"/>
    <lineage>
        <taxon>Bacteria</taxon>
        <taxon>Pseudomonadati</taxon>
        <taxon>Pseudomonadota</taxon>
        <taxon>Alphaproteobacteria</taxon>
        <taxon>Rhodobacterales</taxon>
        <taxon>Roseobacteraceae</taxon>
        <taxon>Roseicyclus</taxon>
    </lineage>
</organism>
<keyword evidence="2" id="KW-1185">Reference proteome</keyword>
<dbReference type="GO" id="GO:0003887">
    <property type="term" value="F:DNA-directed DNA polymerase activity"/>
    <property type="evidence" value="ECO:0007669"/>
    <property type="project" value="InterPro"/>
</dbReference>
<dbReference type="AlphaFoldDB" id="A0AA48HK63"/>
<evidence type="ECO:0000313" key="2">
    <source>
        <dbReference type="Proteomes" id="UP001337723"/>
    </source>
</evidence>
<name>A0AA48HK63_9RHOB</name>
<dbReference type="PANTHER" id="PTHR38767">
    <property type="entry name" value="DNA POLYMERASE III SUBUNIT CHI"/>
    <property type="match status" value="1"/>
</dbReference>
<dbReference type="GO" id="GO:0003677">
    <property type="term" value="F:DNA binding"/>
    <property type="evidence" value="ECO:0007669"/>
    <property type="project" value="InterPro"/>
</dbReference>
<dbReference type="InterPro" id="IPR007459">
    <property type="entry name" value="DNA_pol3_chi"/>
</dbReference>
<dbReference type="Pfam" id="PF04364">
    <property type="entry name" value="DNA_pol3_chi"/>
    <property type="match status" value="1"/>
</dbReference>